<keyword evidence="1 5" id="KW-0436">Ligase</keyword>
<organism evidence="8 9">
    <name type="scientific">Jatrophihabitans lederbergiae</name>
    <dbReference type="NCBI Taxonomy" id="3075547"/>
    <lineage>
        <taxon>Bacteria</taxon>
        <taxon>Bacillati</taxon>
        <taxon>Actinomycetota</taxon>
        <taxon>Actinomycetes</taxon>
        <taxon>Jatrophihabitantales</taxon>
        <taxon>Jatrophihabitantaceae</taxon>
        <taxon>Jatrophihabitans</taxon>
    </lineage>
</organism>
<dbReference type="InterPro" id="IPR014746">
    <property type="entry name" value="Gln_synth/guanido_kin_cat_dom"/>
</dbReference>
<dbReference type="PIRSF" id="PIRSF017901">
    <property type="entry name" value="GCL"/>
    <property type="match status" value="1"/>
</dbReference>
<dbReference type="SUPFAM" id="SSF55931">
    <property type="entry name" value="Glutamine synthetase/guanido kinase"/>
    <property type="match status" value="1"/>
</dbReference>
<keyword evidence="3 5" id="KW-0067">ATP-binding</keyword>
<gene>
    <name evidence="5" type="primary">egtA</name>
    <name evidence="8" type="ORF">RM423_02095</name>
</gene>
<dbReference type="InterPro" id="IPR035434">
    <property type="entry name" value="GCL_bact_plant"/>
</dbReference>
<dbReference type="HAMAP" id="MF_02034">
    <property type="entry name" value="EgtA"/>
    <property type="match status" value="1"/>
</dbReference>
<evidence type="ECO:0000313" key="9">
    <source>
        <dbReference type="Proteomes" id="UP001183176"/>
    </source>
</evidence>
<name>A0ABU2J5B5_9ACTN</name>
<dbReference type="InterPro" id="IPR006336">
    <property type="entry name" value="GCS2"/>
</dbReference>
<sequence length="423" mass="45660">MIRSTFDHRTAQPISTVAEAGTYVTRVCFKHGPPTRTGLELEWILLDPADPERRGDLKTLRSLLGPHAPHTIAAGSPAAPLPGGGLVTIEPGGQVEISSAPAQSVTALITAMTADISALQRLLDPSGLVMSDLAADTRRAPELLLRSPRYTAMAESFDSISPAGRVMMCSTASAQVCLDVGTSDLAAERWRAAHYLGPVLLAAFANSPLGADTGTPVVSARMSAWWELDPARTLPPETFDPADYPARVLDTQVLARRRADGPWLVSEPLTLREWAASGEPLTAADIDLHLSMLFPPVRPQGYLEFRYLDQQPAGEWVAPLALIAALFRSGESVRQVLEACADVADRWRQATEYGLADPALRRAAAELHEIARPGIAELDLDPATLAFITDLLDRRLRTGISPAMDALPHPQPENVPQPDRELR</sequence>
<dbReference type="Pfam" id="PF04107">
    <property type="entry name" value="GCS2"/>
    <property type="match status" value="1"/>
</dbReference>
<keyword evidence="9" id="KW-1185">Reference proteome</keyword>
<proteinExistence type="inferred from homology"/>
<dbReference type="Gene3D" id="3.30.590.20">
    <property type="match status" value="1"/>
</dbReference>
<evidence type="ECO:0000256" key="4">
    <source>
        <dbReference type="ARBA" id="ARBA00048819"/>
    </source>
</evidence>
<evidence type="ECO:0000256" key="2">
    <source>
        <dbReference type="ARBA" id="ARBA00022741"/>
    </source>
</evidence>
<keyword evidence="2 5" id="KW-0547">Nucleotide-binding</keyword>
<dbReference type="PANTHER" id="PTHR34378:SF1">
    <property type="entry name" value="GLUTAMATE--CYSTEINE LIGASE, CHLOROPLASTIC"/>
    <property type="match status" value="1"/>
</dbReference>
<reference evidence="9" key="1">
    <citation type="submission" date="2023-07" db="EMBL/GenBank/DDBJ databases">
        <title>30 novel species of actinomycetes from the DSMZ collection.</title>
        <authorList>
            <person name="Nouioui I."/>
        </authorList>
    </citation>
    <scope>NUCLEOTIDE SEQUENCE [LARGE SCALE GENOMIC DNA]</scope>
    <source>
        <strain evidence="9">DSM 44399</strain>
    </source>
</reference>
<evidence type="ECO:0000256" key="7">
    <source>
        <dbReference type="SAM" id="MobiDB-lite"/>
    </source>
</evidence>
<dbReference type="EMBL" id="JAVREH010000002">
    <property type="protein sequence ID" value="MDT0260177.1"/>
    <property type="molecule type" value="Genomic_DNA"/>
</dbReference>
<accession>A0ABU2J5B5</accession>
<evidence type="ECO:0000256" key="5">
    <source>
        <dbReference type="HAMAP-Rule" id="MF_02034"/>
    </source>
</evidence>
<dbReference type="RefSeq" id="WP_311421337.1">
    <property type="nucleotide sequence ID" value="NZ_JAVREH010000002.1"/>
</dbReference>
<evidence type="ECO:0000256" key="3">
    <source>
        <dbReference type="ARBA" id="ARBA00022840"/>
    </source>
</evidence>
<dbReference type="GO" id="GO:0016874">
    <property type="term" value="F:ligase activity"/>
    <property type="evidence" value="ECO:0007669"/>
    <property type="project" value="UniProtKB-KW"/>
</dbReference>
<evidence type="ECO:0000256" key="6">
    <source>
        <dbReference type="PIRNR" id="PIRNR017901"/>
    </source>
</evidence>
<dbReference type="PANTHER" id="PTHR34378">
    <property type="entry name" value="GLUTAMATE--CYSTEINE LIGASE, CHLOROPLASTIC"/>
    <property type="match status" value="1"/>
</dbReference>
<dbReference type="InterPro" id="IPR017809">
    <property type="entry name" value="EgtA_Actinobacteria"/>
</dbReference>
<dbReference type="EC" id="6.3.2.2" evidence="5"/>
<comment type="catalytic activity">
    <reaction evidence="4 5 6">
        <text>L-cysteine + L-glutamate + ATP = gamma-L-glutamyl-L-cysteine + ADP + phosphate + H(+)</text>
        <dbReference type="Rhea" id="RHEA:13285"/>
        <dbReference type="ChEBI" id="CHEBI:15378"/>
        <dbReference type="ChEBI" id="CHEBI:29985"/>
        <dbReference type="ChEBI" id="CHEBI:30616"/>
        <dbReference type="ChEBI" id="CHEBI:35235"/>
        <dbReference type="ChEBI" id="CHEBI:43474"/>
        <dbReference type="ChEBI" id="CHEBI:58173"/>
        <dbReference type="ChEBI" id="CHEBI:456216"/>
        <dbReference type="EC" id="6.3.2.2"/>
    </reaction>
</comment>
<comment type="similarity">
    <text evidence="5 6">Belongs to the glutamate--cysteine ligase type 2 family. EgtA subfamily.</text>
</comment>
<evidence type="ECO:0000256" key="1">
    <source>
        <dbReference type="ARBA" id="ARBA00022598"/>
    </source>
</evidence>
<comment type="pathway">
    <text evidence="5">Amino-acid biosynthesis; ergothioneine biosynthesis.</text>
</comment>
<comment type="function">
    <text evidence="5">Catalyzes the synthesis of gamma-glutamylcysteine (gamma-GC). This compound is used as substrate for the biosynthesis of the low-molecular thiol compound ergothioneine.</text>
</comment>
<protein>
    <recommendedName>
        <fullName evidence="5">Glutamate--cysteine ligase EgtA</fullName>
        <ecNumber evidence="5">6.3.2.2</ecNumber>
    </recommendedName>
    <alternativeName>
        <fullName evidence="5">Gamma-glutamylcysteine synthase</fullName>
        <shortName evidence="5">GCS</shortName>
        <shortName evidence="5">Gamma-ECS</shortName>
    </alternativeName>
</protein>
<comment type="caution">
    <text evidence="8">The sequence shown here is derived from an EMBL/GenBank/DDBJ whole genome shotgun (WGS) entry which is preliminary data.</text>
</comment>
<dbReference type="Proteomes" id="UP001183176">
    <property type="component" value="Unassembled WGS sequence"/>
</dbReference>
<evidence type="ECO:0000313" key="8">
    <source>
        <dbReference type="EMBL" id="MDT0260177.1"/>
    </source>
</evidence>
<feature type="region of interest" description="Disordered" evidence="7">
    <location>
        <begin position="402"/>
        <end position="423"/>
    </location>
</feature>